<feature type="region of interest" description="Disordered" evidence="3">
    <location>
        <begin position="564"/>
        <end position="620"/>
    </location>
</feature>
<accession>A0ABM1W0J9</accession>
<evidence type="ECO:0000313" key="6">
    <source>
        <dbReference type="RefSeq" id="XP_035828186.1"/>
    </source>
</evidence>
<feature type="compositionally biased region" description="Acidic residues" evidence="3">
    <location>
        <begin position="1025"/>
        <end position="1040"/>
    </location>
</feature>
<sequence>MLPGDVFYYAANSSVLCVQRDELLQPPQEQQQQKNLHLNPAAPVFRQAGPDKGRSQTEGSPSSERDTTQAATTETAVPGQLTNGDVHVVSNGPGSGYMVSLQSGGSARSDSGHQATGSAGVVATAGLVTGGQGQLMTASQSTGQPATMVGVTPQPQQQGTYQLMQDTAGAFRQPQSAVPAVPVQQQVALAQGNANGSSETAVSENPASQPEAANGDGDSPLDNSAVDSDDDEPWDGIEKDYPEEVLLTIRRQIEYYFSAENLPNDKYLNQNMDKDKYVSLNVIAGFNRMRQICKDGKGQMIQAIKSSSVLELNEKKSRVRVTQTRKTLTLRGLPPRATEDDVKSVLRDNDCPVAMHIENIMVQNNVSNWYVSFENEAHCLDAFFKLHGSKAQLNGYTIGCCIKSSGTHAASGYFPSQEETQQRKIAHAQQGAAAGAPPTPISPQTQSQAALIQHQYGAMPIHHPSFMQAGHQSLYYPQYIGTDLFFRQGAHPQSMYMNPYVPQMITQGWPGAAGLDPGLVSIEAICLAYRQRRAASQQIMQNNGLQPQHIRTPMARPHLVQSGNAQHRFAKPPRSNRQSNLERSASERPSDRPSQVTVSGSQARSSPRNADGNGGALVPQGAYVPRRHDEVTAVMPQPPATQHQYITPLVTQPQQQQQHASNSGAVVAPNPAVMDPAAAATGQHFQPQQQHHQQPLMVQTGLGGNTTGTVPPQTNNPPPMGHHQSHHPHHHHHQPPPPLPHHHHQQQQQQQQHHSHHHHPPPPHHHQQQQQPSQPGAPHHPHPHHHHHHQPPPPHHQHVSVNQHHTQQPPPQPPPHHPHQQTGQGAGHHPHHQHGLMPPHHHHNHQLPPPPPGPQHQQQHHHHPQHQNAPQGGRNDRRPRRKREDNPRSSRQNERNQSNRANFSSQVPPVADNFTMEANSFPPLPGVTSNIASSENMFENKLADVVRGRPRLPGGTSASSSVASSVRATSTTPSPVATPAPNSVPAAAASISSAGTAGNTTASHPQSLPAPALVEVRSAEVCEPAADDEVASSSPDDDVDAGSQDVRVAPDVQGASDSLGAPLPQRGPKATTPVANVGAPGQRHMELAGRPSLGQPAPSVRPQPQQAAQQMVSPVCAVAPAEASGPKLSYAQIAAQKNREAAGNNGVNAAEPPAVAAVVANNVQATSGGNPSAPQTCAAPGGNSTYKAAPTGNGLREQQIGQPQANRTVPRATKDSSPRVEGPPNSRPVNGRRNSKENRAVAGKFDRRKGDGRAK</sequence>
<dbReference type="SUPFAM" id="SSF46785">
    <property type="entry name" value="Winged helix' DNA-binding domain"/>
    <property type="match status" value="1"/>
</dbReference>
<dbReference type="RefSeq" id="XP_035828192.1">
    <property type="nucleotide sequence ID" value="XM_035972299.1"/>
</dbReference>
<feature type="compositionally biased region" description="Basic residues" evidence="3">
    <location>
        <begin position="753"/>
        <end position="767"/>
    </location>
</feature>
<dbReference type="Proteomes" id="UP000694888">
    <property type="component" value="Unplaced"/>
</dbReference>
<feature type="compositionally biased region" description="Basic residues" evidence="3">
    <location>
        <begin position="723"/>
        <end position="745"/>
    </location>
</feature>
<name>A0ABM1W0J9_APLCA</name>
<feature type="region of interest" description="Disordered" evidence="3">
    <location>
        <begin position="948"/>
        <end position="1108"/>
    </location>
</feature>
<feature type="compositionally biased region" description="Polar residues" evidence="3">
    <location>
        <begin position="592"/>
        <end position="608"/>
    </location>
</feature>
<dbReference type="InterPro" id="IPR036390">
    <property type="entry name" value="WH_DNA-bd_sf"/>
</dbReference>
<evidence type="ECO:0000259" key="4">
    <source>
        <dbReference type="PROSITE" id="PS50961"/>
    </source>
</evidence>
<dbReference type="CDD" id="cd07323">
    <property type="entry name" value="LAM"/>
    <property type="match status" value="1"/>
</dbReference>
<dbReference type="InterPro" id="IPR035979">
    <property type="entry name" value="RBD_domain_sf"/>
</dbReference>
<feature type="region of interest" description="Disordered" evidence="3">
    <location>
        <begin position="26"/>
        <end position="95"/>
    </location>
</feature>
<dbReference type="InterPro" id="IPR006630">
    <property type="entry name" value="La_HTH"/>
</dbReference>
<dbReference type="PANTHER" id="PTHR22792">
    <property type="entry name" value="LUPUS LA PROTEIN-RELATED"/>
    <property type="match status" value="1"/>
</dbReference>
<feature type="region of interest" description="Disordered" evidence="3">
    <location>
        <begin position="1164"/>
        <end position="1255"/>
    </location>
</feature>
<organism evidence="5 12">
    <name type="scientific">Aplysia californica</name>
    <name type="common">California sea hare</name>
    <dbReference type="NCBI Taxonomy" id="6500"/>
    <lineage>
        <taxon>Eukaryota</taxon>
        <taxon>Metazoa</taxon>
        <taxon>Spiralia</taxon>
        <taxon>Lophotrochozoa</taxon>
        <taxon>Mollusca</taxon>
        <taxon>Gastropoda</taxon>
        <taxon>Heterobranchia</taxon>
        <taxon>Euthyneura</taxon>
        <taxon>Tectipleura</taxon>
        <taxon>Aplysiida</taxon>
        <taxon>Aplysioidea</taxon>
        <taxon>Aplysiidae</taxon>
        <taxon>Aplysia</taxon>
    </lineage>
</organism>
<evidence type="ECO:0000313" key="8">
    <source>
        <dbReference type="RefSeq" id="XP_035828188.1"/>
    </source>
</evidence>
<gene>
    <name evidence="6 7 8 9 10 11 12" type="primary">LOC101856923</name>
</gene>
<dbReference type="RefSeq" id="XP_035828189.1">
    <property type="nucleotide sequence ID" value="XM_035972296.1"/>
</dbReference>
<feature type="domain" description="HTH La-type RNA-binding" evidence="4">
    <location>
        <begin position="239"/>
        <end position="329"/>
    </location>
</feature>
<feature type="compositionally biased region" description="Low complexity" evidence="3">
    <location>
        <begin position="768"/>
        <end position="777"/>
    </location>
</feature>
<evidence type="ECO:0000256" key="1">
    <source>
        <dbReference type="ARBA" id="ARBA00022884"/>
    </source>
</evidence>
<keyword evidence="5" id="KW-1185">Reference proteome</keyword>
<feature type="compositionally biased region" description="Polar residues" evidence="3">
    <location>
        <begin position="56"/>
        <end position="83"/>
    </location>
</feature>
<evidence type="ECO:0000313" key="7">
    <source>
        <dbReference type="RefSeq" id="XP_035828187.1"/>
    </source>
</evidence>
<dbReference type="RefSeq" id="XP_035828187.1">
    <property type="nucleotide sequence ID" value="XM_035972294.1"/>
</dbReference>
<evidence type="ECO:0000256" key="2">
    <source>
        <dbReference type="PROSITE-ProRule" id="PRU00332"/>
    </source>
</evidence>
<evidence type="ECO:0000313" key="9">
    <source>
        <dbReference type="RefSeq" id="XP_035828189.1"/>
    </source>
</evidence>
<dbReference type="InterPro" id="IPR036388">
    <property type="entry name" value="WH-like_DNA-bd_sf"/>
</dbReference>
<feature type="compositionally biased region" description="Polar residues" evidence="3">
    <location>
        <begin position="895"/>
        <end position="907"/>
    </location>
</feature>
<feature type="compositionally biased region" description="Polar residues" evidence="3">
    <location>
        <begin position="192"/>
        <end position="208"/>
    </location>
</feature>
<evidence type="ECO:0000256" key="3">
    <source>
        <dbReference type="SAM" id="MobiDB-lite"/>
    </source>
</evidence>
<evidence type="ECO:0000313" key="10">
    <source>
        <dbReference type="RefSeq" id="XP_035828190.1"/>
    </source>
</evidence>
<feature type="region of interest" description="Disordered" evidence="3">
    <location>
        <begin position="192"/>
        <end position="239"/>
    </location>
</feature>
<dbReference type="RefSeq" id="XP_035828186.1">
    <property type="nucleotide sequence ID" value="XM_035972293.1"/>
</dbReference>
<reference evidence="6 7" key="1">
    <citation type="submission" date="2025-05" db="UniProtKB">
        <authorList>
            <consortium name="RefSeq"/>
        </authorList>
    </citation>
    <scope>IDENTIFICATION</scope>
</reference>
<dbReference type="RefSeq" id="XP_035828188.1">
    <property type="nucleotide sequence ID" value="XM_035972295.1"/>
</dbReference>
<dbReference type="Pfam" id="PF05383">
    <property type="entry name" value="La"/>
    <property type="match status" value="1"/>
</dbReference>
<feature type="compositionally biased region" description="Low complexity" evidence="3">
    <location>
        <begin position="956"/>
        <end position="1003"/>
    </location>
</feature>
<feature type="compositionally biased region" description="Basic and acidic residues" evidence="3">
    <location>
        <begin position="882"/>
        <end position="894"/>
    </location>
</feature>
<dbReference type="SMART" id="SM00715">
    <property type="entry name" value="LA"/>
    <property type="match status" value="1"/>
</dbReference>
<feature type="compositionally biased region" description="Basic residues" evidence="3">
    <location>
        <begin position="779"/>
        <end position="798"/>
    </location>
</feature>
<evidence type="ECO:0000313" key="12">
    <source>
        <dbReference type="RefSeq" id="XP_035828192.1"/>
    </source>
</evidence>
<feature type="compositionally biased region" description="Basic and acidic residues" evidence="3">
    <location>
        <begin position="1234"/>
        <end position="1255"/>
    </location>
</feature>
<dbReference type="SUPFAM" id="SSF54928">
    <property type="entry name" value="RNA-binding domain, RBD"/>
    <property type="match status" value="1"/>
</dbReference>
<feature type="compositionally biased region" description="Polar residues" evidence="3">
    <location>
        <begin position="1164"/>
        <end position="1175"/>
    </location>
</feature>
<feature type="region of interest" description="Disordered" evidence="3">
    <location>
        <begin position="418"/>
        <end position="445"/>
    </location>
</feature>
<keyword evidence="1 2" id="KW-0694">RNA-binding</keyword>
<feature type="region of interest" description="Disordered" evidence="3">
    <location>
        <begin position="651"/>
        <end position="670"/>
    </location>
</feature>
<dbReference type="RefSeq" id="XP_035828190.1">
    <property type="nucleotide sequence ID" value="XM_035972297.1"/>
</dbReference>
<feature type="region of interest" description="Disordered" evidence="3">
    <location>
        <begin position="680"/>
        <end position="907"/>
    </location>
</feature>
<dbReference type="PROSITE" id="PS50961">
    <property type="entry name" value="HTH_LA"/>
    <property type="match status" value="1"/>
</dbReference>
<feature type="compositionally biased region" description="Basic residues" evidence="3">
    <location>
        <begin position="828"/>
        <end position="845"/>
    </location>
</feature>
<evidence type="ECO:0000313" key="5">
    <source>
        <dbReference type="Proteomes" id="UP000694888"/>
    </source>
</evidence>
<feature type="compositionally biased region" description="Low complexity" evidence="3">
    <location>
        <begin position="683"/>
        <end position="695"/>
    </location>
</feature>
<protein>
    <submittedName>
        <fullName evidence="6 7">La-related protein Larp4B isoform X1</fullName>
    </submittedName>
</protein>
<feature type="compositionally biased region" description="Low complexity" evidence="3">
    <location>
        <begin position="427"/>
        <end position="445"/>
    </location>
</feature>
<proteinExistence type="predicted"/>
<dbReference type="Gene3D" id="1.10.10.10">
    <property type="entry name" value="Winged helix-like DNA-binding domain superfamily/Winged helix DNA-binding domain"/>
    <property type="match status" value="1"/>
</dbReference>
<dbReference type="InterPro" id="IPR045180">
    <property type="entry name" value="La_dom_prot"/>
</dbReference>
<dbReference type="RefSeq" id="XP_035828191.1">
    <property type="nucleotide sequence ID" value="XM_035972298.1"/>
</dbReference>
<evidence type="ECO:0000313" key="11">
    <source>
        <dbReference type="RefSeq" id="XP_035828191.1"/>
    </source>
</evidence>
<dbReference type="GeneID" id="101856923"/>